<dbReference type="AlphaFoldDB" id="A0A1C0A845"/>
<evidence type="ECO:0000256" key="5">
    <source>
        <dbReference type="PIRSR" id="PIRSR001220-1"/>
    </source>
</evidence>
<dbReference type="Gene3D" id="3.40.50.40">
    <property type="match status" value="1"/>
</dbReference>
<keyword evidence="12" id="KW-1185">Reference proteome</keyword>
<dbReference type="PRINTS" id="PR00139">
    <property type="entry name" value="ASNGLNASE"/>
</dbReference>
<dbReference type="InterPro" id="IPR027473">
    <property type="entry name" value="L-asparaginase_C"/>
</dbReference>
<evidence type="ECO:0000256" key="2">
    <source>
        <dbReference type="ARBA" id="ARBA00012920"/>
    </source>
</evidence>
<evidence type="ECO:0000313" key="12">
    <source>
        <dbReference type="Proteomes" id="UP000093514"/>
    </source>
</evidence>
<dbReference type="SUPFAM" id="SSF53774">
    <property type="entry name" value="Glutaminase/Asparaginase"/>
    <property type="match status" value="1"/>
</dbReference>
<dbReference type="InterPro" id="IPR004550">
    <property type="entry name" value="AsnASE_II"/>
</dbReference>
<dbReference type="SMART" id="SM00870">
    <property type="entry name" value="Asparaginase"/>
    <property type="match status" value="1"/>
</dbReference>
<protein>
    <recommendedName>
        <fullName evidence="2">asparaginase</fullName>
        <ecNumber evidence="2">3.5.1.1</ecNumber>
    </recommendedName>
</protein>
<dbReference type="InterPro" id="IPR036152">
    <property type="entry name" value="Asp/glu_Ase-like_sf"/>
</dbReference>
<dbReference type="InterPro" id="IPR006034">
    <property type="entry name" value="Asparaginase/glutaminase-like"/>
</dbReference>
<dbReference type="RefSeq" id="WP_068718259.1">
    <property type="nucleotide sequence ID" value="NZ_LWDV01000009.1"/>
</dbReference>
<feature type="binding site" evidence="6">
    <location>
        <begin position="89"/>
        <end position="90"/>
    </location>
    <ligand>
        <name>substrate</name>
    </ligand>
</feature>
<dbReference type="SFLD" id="SFLDS00057">
    <property type="entry name" value="Glutaminase/Asparaginase"/>
    <property type="match status" value="1"/>
</dbReference>
<dbReference type="PIRSF" id="PIRSF500176">
    <property type="entry name" value="L_ASNase"/>
    <property type="match status" value="1"/>
</dbReference>
<dbReference type="PROSITE" id="PS51732">
    <property type="entry name" value="ASN_GLN_ASE_3"/>
    <property type="match status" value="1"/>
</dbReference>
<evidence type="ECO:0000256" key="3">
    <source>
        <dbReference type="ARBA" id="ARBA00022801"/>
    </source>
</evidence>
<evidence type="ECO:0000313" key="11">
    <source>
        <dbReference type="EMBL" id="OCL26433.1"/>
    </source>
</evidence>
<dbReference type="Pfam" id="PF17763">
    <property type="entry name" value="Asparaginase_C"/>
    <property type="match status" value="1"/>
</dbReference>
<dbReference type="FunFam" id="3.40.50.1170:FF:000001">
    <property type="entry name" value="L-asparaginase 2"/>
    <property type="match status" value="1"/>
</dbReference>
<accession>A0A1C0A845</accession>
<dbReference type="InterPro" id="IPR020827">
    <property type="entry name" value="Asparaginase/glutaminase_AS1"/>
</dbReference>
<feature type="active site" evidence="7">
    <location>
        <position position="12"/>
    </location>
</feature>
<dbReference type="InterPro" id="IPR027475">
    <property type="entry name" value="Asparaginase/glutaminase_AS2"/>
</dbReference>
<evidence type="ECO:0000259" key="9">
    <source>
        <dbReference type="Pfam" id="PF00710"/>
    </source>
</evidence>
<dbReference type="PIRSF" id="PIRSF001220">
    <property type="entry name" value="L-ASNase_gatD"/>
    <property type="match status" value="1"/>
</dbReference>
<dbReference type="Pfam" id="PF00710">
    <property type="entry name" value="Asparaginase"/>
    <property type="match status" value="1"/>
</dbReference>
<feature type="active site" evidence="8">
    <location>
        <position position="89"/>
    </location>
</feature>
<keyword evidence="3" id="KW-0378">Hydrolase</keyword>
<dbReference type="PROSITE" id="PS00144">
    <property type="entry name" value="ASN_GLN_ASE_1"/>
    <property type="match status" value="1"/>
</dbReference>
<feature type="binding site" evidence="6">
    <location>
        <position position="56"/>
    </location>
    <ligand>
        <name>substrate</name>
    </ligand>
</feature>
<name>A0A1C0A845_9FIRM</name>
<dbReference type="EC" id="3.5.1.1" evidence="2"/>
<dbReference type="InterPro" id="IPR037152">
    <property type="entry name" value="L-asparaginase_N_sf"/>
</dbReference>
<dbReference type="InterPro" id="IPR040919">
    <property type="entry name" value="Asparaginase_C"/>
</dbReference>
<evidence type="ECO:0000256" key="6">
    <source>
        <dbReference type="PIRSR" id="PIRSR001220-2"/>
    </source>
</evidence>
<dbReference type="Proteomes" id="UP000093514">
    <property type="component" value="Unassembled WGS sequence"/>
</dbReference>
<evidence type="ECO:0000256" key="4">
    <source>
        <dbReference type="ARBA" id="ARBA00049366"/>
    </source>
</evidence>
<comment type="similarity">
    <text evidence="1">Belongs to the asparaginase 1 family.</text>
</comment>
<feature type="domain" description="Asparaginase/glutaminase C-terminal" evidence="10">
    <location>
        <begin position="207"/>
        <end position="322"/>
    </location>
</feature>
<dbReference type="EMBL" id="LWDV01000009">
    <property type="protein sequence ID" value="OCL26433.1"/>
    <property type="molecule type" value="Genomic_DNA"/>
</dbReference>
<sequence length="328" mass="35801">MKKIKVITTGGTIAMGEDKSTHQIVPKLSGEELLSHVPQLNNMAKLDLIQYTNLDSSQLTPKMIWDLAQLVEESLAEEEISGVLITHGTDTLEETAYLLDLLLDTTKPVVITGALRSFNQLSSDGEANLVQSLQTIIEPRSKNKGVLVVLNNQIHAARFVAKVHTNKLTAFSSINAGPIGHIDHCGVHYFYDLVKQITIRPKELEERVEIIKLSIGSSDKLIQAALDYGYKGLILEGFGLGTLPKNITAGLIMAKEEGIPVVVTSRCLEGRVYNLYGASAGGANIADMDIIFGGNLNSTKARLALMLLLGEGLSKNEIRRYFGFKLKM</sequence>
<evidence type="ECO:0000256" key="1">
    <source>
        <dbReference type="ARBA" id="ARBA00010518"/>
    </source>
</evidence>
<reference evidence="11 12" key="2">
    <citation type="submission" date="2016-08" db="EMBL/GenBank/DDBJ databases">
        <title>Orenia metallireducens sp. nov. strain Z6, a Novel Metal-reducing Firmicute from the Deep Subsurface.</title>
        <authorList>
            <person name="Maxim B.I."/>
            <person name="Kenneth K."/>
            <person name="Flynn T.M."/>
            <person name="Oloughlin E.J."/>
            <person name="Locke R.A."/>
            <person name="Weber J.R."/>
            <person name="Egan S.M."/>
            <person name="Mackie R.I."/>
            <person name="Cann I.K."/>
        </authorList>
    </citation>
    <scope>NUCLEOTIDE SEQUENCE [LARGE SCALE GENOMIC DNA]</scope>
    <source>
        <strain evidence="11 12">Z6</strain>
    </source>
</reference>
<reference evidence="12" key="1">
    <citation type="submission" date="2016-07" db="EMBL/GenBank/DDBJ databases">
        <authorList>
            <person name="Florea S."/>
            <person name="Webb J.S."/>
            <person name="Jaromczyk J."/>
            <person name="Schardl C.L."/>
        </authorList>
    </citation>
    <scope>NUCLEOTIDE SEQUENCE [LARGE SCALE GENOMIC DNA]</scope>
    <source>
        <strain evidence="12">Z6</strain>
    </source>
</reference>
<evidence type="ECO:0000259" key="10">
    <source>
        <dbReference type="Pfam" id="PF17763"/>
    </source>
</evidence>
<evidence type="ECO:0000256" key="7">
    <source>
        <dbReference type="PROSITE-ProRule" id="PRU10099"/>
    </source>
</evidence>
<dbReference type="CDD" id="cd08964">
    <property type="entry name" value="L-asparaginase_II"/>
    <property type="match status" value="1"/>
</dbReference>
<feature type="domain" description="L-asparaginase N-terminal" evidence="9">
    <location>
        <begin position="3"/>
        <end position="193"/>
    </location>
</feature>
<organism evidence="11 12">
    <name type="scientific">Orenia metallireducens</name>
    <dbReference type="NCBI Taxonomy" id="1413210"/>
    <lineage>
        <taxon>Bacteria</taxon>
        <taxon>Bacillati</taxon>
        <taxon>Bacillota</taxon>
        <taxon>Clostridia</taxon>
        <taxon>Halanaerobiales</taxon>
        <taxon>Halobacteroidaceae</taxon>
        <taxon>Orenia</taxon>
    </lineage>
</organism>
<dbReference type="PANTHER" id="PTHR11707:SF28">
    <property type="entry name" value="60 KDA LYSOPHOSPHOLIPASE"/>
    <property type="match status" value="1"/>
</dbReference>
<gene>
    <name evidence="11" type="ORF">U472_10550</name>
</gene>
<evidence type="ECO:0000256" key="8">
    <source>
        <dbReference type="PROSITE-ProRule" id="PRU10100"/>
    </source>
</evidence>
<feature type="active site" description="O-isoaspartyl threonine intermediate" evidence="5">
    <location>
        <position position="12"/>
    </location>
</feature>
<dbReference type="GO" id="GO:0006528">
    <property type="term" value="P:asparagine metabolic process"/>
    <property type="evidence" value="ECO:0007669"/>
    <property type="project" value="InterPro"/>
</dbReference>
<dbReference type="InterPro" id="IPR027474">
    <property type="entry name" value="L-asparaginase_N"/>
</dbReference>
<comment type="caution">
    <text evidence="11">The sequence shown here is derived from an EMBL/GenBank/DDBJ whole genome shotgun (WGS) entry which is preliminary data.</text>
</comment>
<proteinExistence type="inferred from homology"/>
<comment type="catalytic activity">
    <reaction evidence="4">
        <text>L-asparagine + H2O = L-aspartate + NH4(+)</text>
        <dbReference type="Rhea" id="RHEA:21016"/>
        <dbReference type="ChEBI" id="CHEBI:15377"/>
        <dbReference type="ChEBI" id="CHEBI:28938"/>
        <dbReference type="ChEBI" id="CHEBI:29991"/>
        <dbReference type="ChEBI" id="CHEBI:58048"/>
        <dbReference type="EC" id="3.5.1.1"/>
    </reaction>
</comment>
<dbReference type="Gene3D" id="3.40.50.1170">
    <property type="entry name" value="L-asparaginase, N-terminal domain"/>
    <property type="match status" value="1"/>
</dbReference>
<dbReference type="PROSITE" id="PS00917">
    <property type="entry name" value="ASN_GLN_ASE_2"/>
    <property type="match status" value="1"/>
</dbReference>
<dbReference type="GO" id="GO:0004067">
    <property type="term" value="F:asparaginase activity"/>
    <property type="evidence" value="ECO:0007669"/>
    <property type="project" value="UniProtKB-UniRule"/>
</dbReference>
<dbReference type="PANTHER" id="PTHR11707">
    <property type="entry name" value="L-ASPARAGINASE"/>
    <property type="match status" value="1"/>
</dbReference>
<dbReference type="OrthoDB" id="9788068at2"/>